<organism evidence="1 2">
    <name type="scientific">Clostridium subterminale</name>
    <dbReference type="NCBI Taxonomy" id="1550"/>
    <lineage>
        <taxon>Bacteria</taxon>
        <taxon>Bacillati</taxon>
        <taxon>Bacillota</taxon>
        <taxon>Clostridia</taxon>
        <taxon>Eubacteriales</taxon>
        <taxon>Clostridiaceae</taxon>
        <taxon>Clostridium</taxon>
    </lineage>
</organism>
<reference evidence="1 2" key="1">
    <citation type="journal article" date="2019" name="Int. J. Syst. Evol. Microbiol.">
        <title>The Global Catalogue of Microorganisms (GCM) 10K type strain sequencing project: providing services to taxonomists for standard genome sequencing and annotation.</title>
        <authorList>
            <consortium name="The Broad Institute Genomics Platform"/>
            <consortium name="The Broad Institute Genome Sequencing Center for Infectious Disease"/>
            <person name="Wu L."/>
            <person name="Ma J."/>
        </authorList>
    </citation>
    <scope>NUCLEOTIDE SEQUENCE [LARGE SCALE GENOMIC DNA]</scope>
    <source>
        <strain evidence="1 2">JCM 1417</strain>
    </source>
</reference>
<accession>A0ABN1KRV4</accession>
<gene>
    <name evidence="1" type="ORF">GCM10008908_24270</name>
</gene>
<keyword evidence="2" id="KW-1185">Reference proteome</keyword>
<dbReference type="EMBL" id="BAAACI010000006">
    <property type="protein sequence ID" value="GAA0774438.1"/>
    <property type="molecule type" value="Genomic_DNA"/>
</dbReference>
<evidence type="ECO:0000313" key="2">
    <source>
        <dbReference type="Proteomes" id="UP001501047"/>
    </source>
</evidence>
<comment type="caution">
    <text evidence="1">The sequence shown here is derived from an EMBL/GenBank/DDBJ whole genome shotgun (WGS) entry which is preliminary data.</text>
</comment>
<sequence>MQCTRKDVQGTKVNRCLATGIALHPKENILDLILSPKVGIDNGEIYDTRTRETIRRIDE</sequence>
<protein>
    <submittedName>
        <fullName evidence="1">Uncharacterized protein</fullName>
    </submittedName>
</protein>
<proteinExistence type="predicted"/>
<evidence type="ECO:0000313" key="1">
    <source>
        <dbReference type="EMBL" id="GAA0774438.1"/>
    </source>
</evidence>
<dbReference type="Proteomes" id="UP001501047">
    <property type="component" value="Unassembled WGS sequence"/>
</dbReference>
<name>A0ABN1KRV4_CLOSU</name>